<dbReference type="AlphaFoldDB" id="A0A419XAT6"/>
<keyword evidence="5" id="KW-1185">Reference proteome</keyword>
<name>A0A419XAT6_9BACT</name>
<dbReference type="PANTHER" id="PTHR43736">
    <property type="entry name" value="ADP-RIBOSE PYROPHOSPHATASE"/>
    <property type="match status" value="1"/>
</dbReference>
<gene>
    <name evidence="4" type="ORF">BXY64_1885</name>
</gene>
<dbReference type="Proteomes" id="UP000284531">
    <property type="component" value="Unassembled WGS sequence"/>
</dbReference>
<dbReference type="Pfam" id="PF00293">
    <property type="entry name" value="NUDIX"/>
    <property type="match status" value="1"/>
</dbReference>
<dbReference type="PANTHER" id="PTHR43736:SF1">
    <property type="entry name" value="DIHYDRONEOPTERIN TRIPHOSPHATE DIPHOSPHATASE"/>
    <property type="match status" value="1"/>
</dbReference>
<organism evidence="4 5">
    <name type="scientific">Marinifilum flexuosum</name>
    <dbReference type="NCBI Taxonomy" id="1117708"/>
    <lineage>
        <taxon>Bacteria</taxon>
        <taxon>Pseudomonadati</taxon>
        <taxon>Bacteroidota</taxon>
        <taxon>Bacteroidia</taxon>
        <taxon>Marinilabiliales</taxon>
        <taxon>Marinifilaceae</taxon>
    </lineage>
</organism>
<evidence type="ECO:0000313" key="5">
    <source>
        <dbReference type="Proteomes" id="UP000284531"/>
    </source>
</evidence>
<dbReference type="PRINTS" id="PR00502">
    <property type="entry name" value="NUDIXFAMILY"/>
</dbReference>
<proteinExistence type="inferred from homology"/>
<evidence type="ECO:0000259" key="3">
    <source>
        <dbReference type="PROSITE" id="PS51462"/>
    </source>
</evidence>
<dbReference type="InterPro" id="IPR020476">
    <property type="entry name" value="Nudix_hydrolase"/>
</dbReference>
<dbReference type="GO" id="GO:0016787">
    <property type="term" value="F:hydrolase activity"/>
    <property type="evidence" value="ECO:0007669"/>
    <property type="project" value="UniProtKB-KW"/>
</dbReference>
<feature type="domain" description="Nudix hydrolase" evidence="3">
    <location>
        <begin position="1"/>
        <end position="136"/>
    </location>
</feature>
<accession>A0A419XAT6</accession>
<dbReference type="SUPFAM" id="SSF55811">
    <property type="entry name" value="Nudix"/>
    <property type="match status" value="1"/>
</dbReference>
<dbReference type="InterPro" id="IPR014078">
    <property type="entry name" value="Nudix_YtkD"/>
</dbReference>
<keyword evidence="1 2" id="KW-0378">Hydrolase</keyword>
<dbReference type="InterPro" id="IPR015797">
    <property type="entry name" value="NUDIX_hydrolase-like_dom_sf"/>
</dbReference>
<dbReference type="Gene3D" id="3.90.79.10">
    <property type="entry name" value="Nucleoside Triphosphate Pyrophosphohydrolase"/>
    <property type="match status" value="1"/>
</dbReference>
<dbReference type="InterPro" id="IPR020084">
    <property type="entry name" value="NUDIX_hydrolase_CS"/>
</dbReference>
<dbReference type="InterPro" id="IPR000086">
    <property type="entry name" value="NUDIX_hydrolase_dom"/>
</dbReference>
<sequence>MTKPIVNFLDPLSIPEENLKYSIVCSKYQNTWVFVRHRMRESWEMPAGHIEANETALQAARRELYEETGAKEFSLKLIADYSCDWKGEINYGRIFFANITYLGELPKSEIAEIRFFKDLPEDLTYPDIQNLVFAEVNNRLNKNIEVNTI</sequence>
<dbReference type="PROSITE" id="PS51462">
    <property type="entry name" value="NUDIX"/>
    <property type="match status" value="1"/>
</dbReference>
<comment type="caution">
    <text evidence="4">The sequence shown here is derived from an EMBL/GenBank/DDBJ whole genome shotgun (WGS) entry which is preliminary data.</text>
</comment>
<evidence type="ECO:0000256" key="1">
    <source>
        <dbReference type="ARBA" id="ARBA00022801"/>
    </source>
</evidence>
<dbReference type="RefSeq" id="WP_120239594.1">
    <property type="nucleotide sequence ID" value="NZ_RAPQ01000008.1"/>
</dbReference>
<dbReference type="PROSITE" id="PS00893">
    <property type="entry name" value="NUDIX_BOX"/>
    <property type="match status" value="1"/>
</dbReference>
<comment type="similarity">
    <text evidence="2">Belongs to the Nudix hydrolase family.</text>
</comment>
<reference evidence="4 5" key="1">
    <citation type="submission" date="2018-09" db="EMBL/GenBank/DDBJ databases">
        <title>Genomic Encyclopedia of Archaeal and Bacterial Type Strains, Phase II (KMG-II): from individual species to whole genera.</title>
        <authorList>
            <person name="Goeker M."/>
        </authorList>
    </citation>
    <scope>NUCLEOTIDE SEQUENCE [LARGE SCALE GENOMIC DNA]</scope>
    <source>
        <strain evidence="4 5">DSM 21950</strain>
    </source>
</reference>
<dbReference type="CDD" id="cd04665">
    <property type="entry name" value="NUDIX_RppH"/>
    <property type="match status" value="1"/>
</dbReference>
<evidence type="ECO:0000313" key="4">
    <source>
        <dbReference type="EMBL" id="RKE04854.1"/>
    </source>
</evidence>
<evidence type="ECO:0000256" key="2">
    <source>
        <dbReference type="RuleBase" id="RU003476"/>
    </source>
</evidence>
<protein>
    <submittedName>
        <fullName evidence="4">8-oxo-dGTP diphosphatase</fullName>
    </submittedName>
</protein>
<dbReference type="EMBL" id="RAPQ01000008">
    <property type="protein sequence ID" value="RKE04854.1"/>
    <property type="molecule type" value="Genomic_DNA"/>
</dbReference>
<dbReference type="OrthoDB" id="9806150at2"/>